<comment type="catalytic activity">
    <reaction evidence="5">
        <text>dUTP + H2O = dUMP + diphosphate + H(+)</text>
        <dbReference type="Rhea" id="RHEA:10248"/>
        <dbReference type="ChEBI" id="CHEBI:15377"/>
        <dbReference type="ChEBI" id="CHEBI:15378"/>
        <dbReference type="ChEBI" id="CHEBI:33019"/>
        <dbReference type="ChEBI" id="CHEBI:61555"/>
        <dbReference type="ChEBI" id="CHEBI:246422"/>
        <dbReference type="EC" id="3.6.1.23"/>
    </reaction>
</comment>
<keyword evidence="4" id="KW-0546">Nucleotide metabolism</keyword>
<dbReference type="SUPFAM" id="SSF51283">
    <property type="entry name" value="dUTPase-like"/>
    <property type="match status" value="1"/>
</dbReference>
<dbReference type="InterPro" id="IPR033704">
    <property type="entry name" value="dUTPase_trimeric"/>
</dbReference>
<dbReference type="GO" id="GO:0004170">
    <property type="term" value="F:dUTP diphosphatase activity"/>
    <property type="evidence" value="ECO:0007669"/>
    <property type="project" value="UniProtKB-EC"/>
</dbReference>
<evidence type="ECO:0000313" key="7">
    <source>
        <dbReference type="EMBL" id="HIR65559.1"/>
    </source>
</evidence>
<organism evidence="7 8">
    <name type="scientific">Candidatus Fimimonas gallinarum</name>
    <dbReference type="NCBI Taxonomy" id="2840821"/>
    <lineage>
        <taxon>Bacteria</taxon>
        <taxon>Pseudomonadati</taxon>
        <taxon>Myxococcota</taxon>
        <taxon>Myxococcia</taxon>
        <taxon>Myxococcales</taxon>
        <taxon>Cystobacterineae</taxon>
        <taxon>Myxococcaceae</taxon>
        <taxon>Myxococcaceae incertae sedis</taxon>
        <taxon>Candidatus Fimimonas</taxon>
    </lineage>
</organism>
<dbReference type="EMBL" id="DVHL01000014">
    <property type="protein sequence ID" value="HIR65559.1"/>
    <property type="molecule type" value="Genomic_DNA"/>
</dbReference>
<dbReference type="GO" id="GO:0046081">
    <property type="term" value="P:dUTP catabolic process"/>
    <property type="evidence" value="ECO:0007669"/>
    <property type="project" value="InterPro"/>
</dbReference>
<evidence type="ECO:0000256" key="3">
    <source>
        <dbReference type="ARBA" id="ARBA00022801"/>
    </source>
</evidence>
<evidence type="ECO:0000256" key="4">
    <source>
        <dbReference type="ARBA" id="ARBA00023080"/>
    </source>
</evidence>
<comment type="similarity">
    <text evidence="1">Belongs to the dUTPase family.</text>
</comment>
<evidence type="ECO:0000256" key="2">
    <source>
        <dbReference type="ARBA" id="ARBA00012379"/>
    </source>
</evidence>
<dbReference type="Proteomes" id="UP000824200">
    <property type="component" value="Unassembled WGS sequence"/>
</dbReference>
<evidence type="ECO:0000313" key="8">
    <source>
        <dbReference type="Proteomes" id="UP000824200"/>
    </source>
</evidence>
<dbReference type="GO" id="GO:0000287">
    <property type="term" value="F:magnesium ion binding"/>
    <property type="evidence" value="ECO:0007669"/>
    <property type="project" value="InterPro"/>
</dbReference>
<protein>
    <recommendedName>
        <fullName evidence="2">dUTP diphosphatase</fullName>
        <ecNumber evidence="2">3.6.1.23</ecNumber>
    </recommendedName>
</protein>
<dbReference type="PANTHER" id="PTHR11241:SF0">
    <property type="entry name" value="DEOXYURIDINE 5'-TRIPHOSPHATE NUCLEOTIDOHYDROLASE"/>
    <property type="match status" value="1"/>
</dbReference>
<dbReference type="CDD" id="cd07557">
    <property type="entry name" value="trimeric_dUTPase"/>
    <property type="match status" value="1"/>
</dbReference>
<sequence length="155" mass="17316">MKAKFFKVSLQQFLPYGDEETYESICMPKRATTQSAGYDFFATQDINLQPGQTVTVATGIRAVMPADWCLMIFPRSGLGFKYRLKLNNTVGIIDADYAQSENEGHIFVRMTNESDKTLFIAKGTAFAQGVFLHYLLTEDDDTTEKRNGGLGSTTK</sequence>
<accession>A0A9D1E3C6</accession>
<dbReference type="GO" id="GO:0006226">
    <property type="term" value="P:dUMP biosynthetic process"/>
    <property type="evidence" value="ECO:0007669"/>
    <property type="project" value="InterPro"/>
</dbReference>
<dbReference type="InterPro" id="IPR036157">
    <property type="entry name" value="dUTPase-like_sf"/>
</dbReference>
<dbReference type="PANTHER" id="PTHR11241">
    <property type="entry name" value="DEOXYURIDINE 5'-TRIPHOSPHATE NUCLEOTIDOHYDROLASE"/>
    <property type="match status" value="1"/>
</dbReference>
<gene>
    <name evidence="7" type="ORF">IAC95_01555</name>
</gene>
<evidence type="ECO:0000259" key="6">
    <source>
        <dbReference type="Pfam" id="PF00692"/>
    </source>
</evidence>
<dbReference type="AlphaFoldDB" id="A0A9D1E3C6"/>
<keyword evidence="3" id="KW-0378">Hydrolase</keyword>
<dbReference type="Pfam" id="PF00692">
    <property type="entry name" value="dUTPase"/>
    <property type="match status" value="1"/>
</dbReference>
<comment type="caution">
    <text evidence="7">The sequence shown here is derived from an EMBL/GenBank/DDBJ whole genome shotgun (WGS) entry which is preliminary data.</text>
</comment>
<dbReference type="EC" id="3.6.1.23" evidence="2"/>
<reference evidence="7" key="1">
    <citation type="submission" date="2020-10" db="EMBL/GenBank/DDBJ databases">
        <authorList>
            <person name="Gilroy R."/>
        </authorList>
    </citation>
    <scope>NUCLEOTIDE SEQUENCE</scope>
    <source>
        <strain evidence="7">CHK121-14286</strain>
    </source>
</reference>
<dbReference type="InterPro" id="IPR029054">
    <property type="entry name" value="dUTPase-like"/>
</dbReference>
<dbReference type="InterPro" id="IPR008181">
    <property type="entry name" value="dUTPase"/>
</dbReference>
<reference evidence="7" key="2">
    <citation type="journal article" date="2021" name="PeerJ">
        <title>Extensive microbial diversity within the chicken gut microbiome revealed by metagenomics and culture.</title>
        <authorList>
            <person name="Gilroy R."/>
            <person name="Ravi A."/>
            <person name="Getino M."/>
            <person name="Pursley I."/>
            <person name="Horton D.L."/>
            <person name="Alikhan N.F."/>
            <person name="Baker D."/>
            <person name="Gharbi K."/>
            <person name="Hall N."/>
            <person name="Watson M."/>
            <person name="Adriaenssens E.M."/>
            <person name="Foster-Nyarko E."/>
            <person name="Jarju S."/>
            <person name="Secka A."/>
            <person name="Antonio M."/>
            <person name="Oren A."/>
            <person name="Chaudhuri R.R."/>
            <person name="La Ragione R."/>
            <person name="Hildebrand F."/>
            <person name="Pallen M.J."/>
        </authorList>
    </citation>
    <scope>NUCLEOTIDE SEQUENCE</scope>
    <source>
        <strain evidence="7">CHK121-14286</strain>
    </source>
</reference>
<feature type="domain" description="dUTPase-like" evidence="6">
    <location>
        <begin position="25"/>
        <end position="153"/>
    </location>
</feature>
<name>A0A9D1E3C6_9BACT</name>
<proteinExistence type="inferred from homology"/>
<dbReference type="Gene3D" id="2.70.40.10">
    <property type="match status" value="1"/>
</dbReference>
<evidence type="ECO:0000256" key="1">
    <source>
        <dbReference type="ARBA" id="ARBA00006581"/>
    </source>
</evidence>
<evidence type="ECO:0000256" key="5">
    <source>
        <dbReference type="ARBA" id="ARBA00047686"/>
    </source>
</evidence>